<dbReference type="Proteomes" id="UP000232883">
    <property type="component" value="Chromosome"/>
</dbReference>
<organism evidence="2 3">
    <name type="scientific">Spirosoma pollinicola</name>
    <dbReference type="NCBI Taxonomy" id="2057025"/>
    <lineage>
        <taxon>Bacteria</taxon>
        <taxon>Pseudomonadati</taxon>
        <taxon>Bacteroidota</taxon>
        <taxon>Cytophagia</taxon>
        <taxon>Cytophagales</taxon>
        <taxon>Cytophagaceae</taxon>
        <taxon>Spirosoma</taxon>
    </lineage>
</organism>
<keyword evidence="3" id="KW-1185">Reference proteome</keyword>
<keyword evidence="1" id="KW-0472">Membrane</keyword>
<sequence>MAVAKVSFSKLHYLMHCYSFDYQGPISFFTSDKECYIFAPIGLNSAMNRNKNFFPSLLPFNVFFGKWRAILALISFAILALIKMLR</sequence>
<dbReference type="EMBL" id="CP025096">
    <property type="protein sequence ID" value="AUD03495.1"/>
    <property type="molecule type" value="Genomic_DNA"/>
</dbReference>
<keyword evidence="1" id="KW-0812">Transmembrane</keyword>
<keyword evidence="1" id="KW-1133">Transmembrane helix</keyword>
<evidence type="ECO:0000313" key="2">
    <source>
        <dbReference type="EMBL" id="AUD03495.1"/>
    </source>
</evidence>
<gene>
    <name evidence="2" type="ORF">CWM47_17660</name>
</gene>
<accession>A0A2K8Z0X3</accession>
<dbReference type="AlphaFoldDB" id="A0A2K8Z0X3"/>
<dbReference type="KEGG" id="spir:CWM47_17660"/>
<feature type="transmembrane region" description="Helical" evidence="1">
    <location>
        <begin position="67"/>
        <end position="85"/>
    </location>
</feature>
<name>A0A2K8Z0X3_9BACT</name>
<reference evidence="2 3" key="1">
    <citation type="submission" date="2017-11" db="EMBL/GenBank/DDBJ databases">
        <title>Taxonomic description and genome sequences of Spirosoma HA7 sp. nov., isolated from pollen microhabitat of Corylus avellana.</title>
        <authorList>
            <person name="Ambika Manirajan B."/>
            <person name="Suarez C."/>
            <person name="Ratering S."/>
            <person name="Geissler-Plaum R."/>
            <person name="Cardinale M."/>
            <person name="Sylvia S."/>
        </authorList>
    </citation>
    <scope>NUCLEOTIDE SEQUENCE [LARGE SCALE GENOMIC DNA]</scope>
    <source>
        <strain evidence="2 3">HA7</strain>
    </source>
</reference>
<proteinExistence type="predicted"/>
<evidence type="ECO:0000256" key="1">
    <source>
        <dbReference type="SAM" id="Phobius"/>
    </source>
</evidence>
<evidence type="ECO:0000313" key="3">
    <source>
        <dbReference type="Proteomes" id="UP000232883"/>
    </source>
</evidence>
<protein>
    <submittedName>
        <fullName evidence="2">Uncharacterized protein</fullName>
    </submittedName>
</protein>